<evidence type="ECO:0000256" key="7">
    <source>
        <dbReference type="ARBA" id="ARBA00022692"/>
    </source>
</evidence>
<dbReference type="PANTHER" id="PTHR10689">
    <property type="entry name" value="MICROSOMAL GLUTATHIONE S-TRANSFERASE 1"/>
    <property type="match status" value="1"/>
</dbReference>
<keyword evidence="19" id="KW-1185">Reference proteome</keyword>
<keyword evidence="10 17" id="KW-1133">Transmembrane helix</keyword>
<evidence type="ECO:0000256" key="8">
    <source>
        <dbReference type="ARBA" id="ARBA00022787"/>
    </source>
</evidence>
<evidence type="ECO:0000256" key="3">
    <source>
        <dbReference type="ARBA" id="ARBA00004477"/>
    </source>
</evidence>
<keyword evidence="6" id="KW-0808">Transferase</keyword>
<dbReference type="InterPro" id="IPR023352">
    <property type="entry name" value="MAPEG-like_dom_sf"/>
</dbReference>
<evidence type="ECO:0000313" key="19">
    <source>
        <dbReference type="Proteomes" id="UP000593567"/>
    </source>
</evidence>
<evidence type="ECO:0000256" key="12">
    <source>
        <dbReference type="ARBA" id="ARBA00023128"/>
    </source>
</evidence>
<dbReference type="Proteomes" id="UP000593567">
    <property type="component" value="Unassembled WGS sequence"/>
</dbReference>
<dbReference type="InterPro" id="IPR001129">
    <property type="entry name" value="Membr-assoc_MAPEG"/>
</dbReference>
<comment type="similarity">
    <text evidence="4">Belongs to the MAPEG family.</text>
</comment>
<organism evidence="18 19">
    <name type="scientific">Bugula neritina</name>
    <name type="common">Brown bryozoan</name>
    <name type="synonym">Sertularia neritina</name>
    <dbReference type="NCBI Taxonomy" id="10212"/>
    <lineage>
        <taxon>Eukaryota</taxon>
        <taxon>Metazoa</taxon>
        <taxon>Spiralia</taxon>
        <taxon>Lophotrochozoa</taxon>
        <taxon>Bryozoa</taxon>
        <taxon>Gymnolaemata</taxon>
        <taxon>Cheilostomatida</taxon>
        <taxon>Flustrina</taxon>
        <taxon>Buguloidea</taxon>
        <taxon>Bugulidae</taxon>
        <taxon>Bugula</taxon>
    </lineage>
</organism>
<evidence type="ECO:0000256" key="1">
    <source>
        <dbReference type="ARBA" id="ARBA00003701"/>
    </source>
</evidence>
<dbReference type="PANTHER" id="PTHR10689:SF6">
    <property type="entry name" value="MICROSOMAL GLUTATHIONE S-TRANSFERASE 1"/>
    <property type="match status" value="1"/>
</dbReference>
<dbReference type="GO" id="GO:0004364">
    <property type="term" value="F:glutathione transferase activity"/>
    <property type="evidence" value="ECO:0007669"/>
    <property type="project" value="UniProtKB-EC"/>
</dbReference>
<evidence type="ECO:0000256" key="6">
    <source>
        <dbReference type="ARBA" id="ARBA00022679"/>
    </source>
</evidence>
<evidence type="ECO:0000256" key="14">
    <source>
        <dbReference type="ARBA" id="ARBA00038540"/>
    </source>
</evidence>
<reference evidence="18" key="1">
    <citation type="submission" date="2020-06" db="EMBL/GenBank/DDBJ databases">
        <title>Draft genome of Bugula neritina, a colonial animal packing powerful symbionts and potential medicines.</title>
        <authorList>
            <person name="Rayko M."/>
        </authorList>
    </citation>
    <scope>NUCLEOTIDE SEQUENCE [LARGE SCALE GENOMIC DNA]</scope>
    <source>
        <strain evidence="18">Kwan_BN1</strain>
    </source>
</reference>
<name>A0A7J7JGG5_BUGNE</name>
<gene>
    <name evidence="18" type="ORF">EB796_016982</name>
</gene>
<dbReference type="SUPFAM" id="SSF161084">
    <property type="entry name" value="MAPEG domain-like"/>
    <property type="match status" value="1"/>
</dbReference>
<keyword evidence="11" id="KW-0007">Acetylation</keyword>
<evidence type="ECO:0000313" key="18">
    <source>
        <dbReference type="EMBL" id="KAF6024701.1"/>
    </source>
</evidence>
<keyword evidence="7 17" id="KW-0812">Transmembrane</keyword>
<feature type="transmembrane region" description="Helical" evidence="17">
    <location>
        <begin position="17"/>
        <end position="35"/>
    </location>
</feature>
<evidence type="ECO:0000256" key="13">
    <source>
        <dbReference type="ARBA" id="ARBA00023136"/>
    </source>
</evidence>
<comment type="catalytic activity">
    <reaction evidence="16">
        <text>RX + glutathione = an S-substituted glutathione + a halide anion + H(+)</text>
        <dbReference type="Rhea" id="RHEA:16437"/>
        <dbReference type="ChEBI" id="CHEBI:15378"/>
        <dbReference type="ChEBI" id="CHEBI:16042"/>
        <dbReference type="ChEBI" id="CHEBI:17792"/>
        <dbReference type="ChEBI" id="CHEBI:57925"/>
        <dbReference type="ChEBI" id="CHEBI:90779"/>
        <dbReference type="EC" id="2.5.1.18"/>
    </reaction>
    <physiologicalReaction direction="left-to-right" evidence="16">
        <dbReference type="Rhea" id="RHEA:16438"/>
    </physiologicalReaction>
</comment>
<proteinExistence type="inferred from homology"/>
<dbReference type="OrthoDB" id="193139at2759"/>
<evidence type="ECO:0000256" key="17">
    <source>
        <dbReference type="SAM" id="Phobius"/>
    </source>
</evidence>
<evidence type="ECO:0000256" key="2">
    <source>
        <dbReference type="ARBA" id="ARBA00004294"/>
    </source>
</evidence>
<dbReference type="GO" id="GO:0005789">
    <property type="term" value="C:endoplasmic reticulum membrane"/>
    <property type="evidence" value="ECO:0007669"/>
    <property type="project" value="UniProtKB-SubCell"/>
</dbReference>
<protein>
    <recommendedName>
        <fullName evidence="15">Microsomal glutathione S-transferase 1</fullName>
        <ecNumber evidence="5">2.5.1.18</ecNumber>
    </recommendedName>
</protein>
<comment type="caution">
    <text evidence="18">The sequence shown here is derived from an EMBL/GenBank/DDBJ whole genome shotgun (WGS) entry which is preliminary data.</text>
</comment>
<evidence type="ECO:0000256" key="11">
    <source>
        <dbReference type="ARBA" id="ARBA00022990"/>
    </source>
</evidence>
<evidence type="ECO:0000256" key="10">
    <source>
        <dbReference type="ARBA" id="ARBA00022989"/>
    </source>
</evidence>
<accession>A0A7J7JGG5</accession>
<comment type="function">
    <text evidence="1">Conjugation of reduced glutathione to a wide number of exogenous and endogenous hydrophobic electrophiles.</text>
</comment>
<evidence type="ECO:0000256" key="9">
    <source>
        <dbReference type="ARBA" id="ARBA00022824"/>
    </source>
</evidence>
<comment type="subcellular location">
    <subcellularLocation>
        <location evidence="3">Endoplasmic reticulum membrane</location>
        <topology evidence="3">Multi-pass membrane protein</topology>
    </subcellularLocation>
    <subcellularLocation>
        <location evidence="2">Mitochondrion outer membrane</location>
    </subcellularLocation>
</comment>
<dbReference type="GO" id="GO:0005741">
    <property type="term" value="C:mitochondrial outer membrane"/>
    <property type="evidence" value="ECO:0007669"/>
    <property type="project" value="UniProtKB-SubCell"/>
</dbReference>
<keyword evidence="13 17" id="KW-0472">Membrane</keyword>
<dbReference type="EMBL" id="VXIV02002548">
    <property type="protein sequence ID" value="KAF6024701.1"/>
    <property type="molecule type" value="Genomic_DNA"/>
</dbReference>
<dbReference type="AlphaFoldDB" id="A0A7J7JGG5"/>
<dbReference type="Gene3D" id="1.20.120.550">
    <property type="entry name" value="Membrane associated eicosanoid/glutathione metabolism-like domain"/>
    <property type="match status" value="1"/>
</dbReference>
<keyword evidence="12" id="KW-0496">Mitochondrion</keyword>
<evidence type="ECO:0000256" key="5">
    <source>
        <dbReference type="ARBA" id="ARBA00012452"/>
    </source>
</evidence>
<dbReference type="InterPro" id="IPR040162">
    <property type="entry name" value="MGST1-like"/>
</dbReference>
<sequence length="140" mass="16368">MQFQLIRSVDDQVLDSFVFYAVLLVLKFMSSIWLTSYNRIRHRLPANPEDGPVKGHPQLTTCERMIENDIENIIPFFFLGLIFVMTGGPELSVTYCKNIFRLFFFSRCAMSFCHYFHIQVFLYSTSKCCDVMLLISNTTH</sequence>
<keyword evidence="8" id="KW-1000">Mitochondrion outer membrane</keyword>
<evidence type="ECO:0000256" key="15">
    <source>
        <dbReference type="ARBA" id="ARBA00039397"/>
    </source>
</evidence>
<evidence type="ECO:0000256" key="16">
    <source>
        <dbReference type="ARBA" id="ARBA00049385"/>
    </source>
</evidence>
<evidence type="ECO:0000256" key="4">
    <source>
        <dbReference type="ARBA" id="ARBA00010459"/>
    </source>
</evidence>
<comment type="subunit">
    <text evidence="14">Homotrimer; The trimer binds only one molecule of glutathione.</text>
</comment>
<dbReference type="EC" id="2.5.1.18" evidence="5"/>
<dbReference type="Pfam" id="PF01124">
    <property type="entry name" value="MAPEG"/>
    <property type="match status" value="1"/>
</dbReference>
<keyword evidence="9" id="KW-0256">Endoplasmic reticulum</keyword>
<feature type="transmembrane region" description="Helical" evidence="17">
    <location>
        <begin position="73"/>
        <end position="93"/>
    </location>
</feature>